<dbReference type="RefSeq" id="XP_008020038.1">
    <property type="nucleotide sequence ID" value="XM_008021847.1"/>
</dbReference>
<feature type="compositionally biased region" description="Basic and acidic residues" evidence="1">
    <location>
        <begin position="442"/>
        <end position="452"/>
    </location>
</feature>
<dbReference type="EMBL" id="KB908481">
    <property type="protein sequence ID" value="EOA91363.1"/>
    <property type="molecule type" value="Genomic_DNA"/>
</dbReference>
<evidence type="ECO:0000256" key="1">
    <source>
        <dbReference type="SAM" id="MobiDB-lite"/>
    </source>
</evidence>
<reference evidence="2 3" key="1">
    <citation type="journal article" date="2012" name="PLoS Pathog.">
        <title>Diverse lifestyles and strategies of plant pathogenesis encoded in the genomes of eighteen Dothideomycetes fungi.</title>
        <authorList>
            <person name="Ohm R.A."/>
            <person name="Feau N."/>
            <person name="Henrissat B."/>
            <person name="Schoch C.L."/>
            <person name="Horwitz B.A."/>
            <person name="Barry K.W."/>
            <person name="Condon B.J."/>
            <person name="Copeland A.C."/>
            <person name="Dhillon B."/>
            <person name="Glaser F."/>
            <person name="Hesse C.N."/>
            <person name="Kosti I."/>
            <person name="LaButti K."/>
            <person name="Lindquist E.A."/>
            <person name="Lucas S."/>
            <person name="Salamov A.A."/>
            <person name="Bradshaw R.E."/>
            <person name="Ciuffetti L."/>
            <person name="Hamelin R.C."/>
            <person name="Kema G.H.J."/>
            <person name="Lawrence C."/>
            <person name="Scott J.A."/>
            <person name="Spatafora J.W."/>
            <person name="Turgeon B.G."/>
            <person name="de Wit P.J.G.M."/>
            <person name="Zhong S."/>
            <person name="Goodwin S.B."/>
            <person name="Grigoriev I.V."/>
        </authorList>
    </citation>
    <scope>NUCLEOTIDE SEQUENCE [LARGE SCALE GENOMIC DNA]</scope>
    <source>
        <strain evidence="3">28A</strain>
    </source>
</reference>
<dbReference type="HOGENOM" id="CLU_538805_0_0_1"/>
<feature type="compositionally biased region" description="Low complexity" evidence="1">
    <location>
        <begin position="12"/>
        <end position="22"/>
    </location>
</feature>
<evidence type="ECO:0000313" key="2">
    <source>
        <dbReference type="EMBL" id="EOA91363.1"/>
    </source>
</evidence>
<organism evidence="2 3">
    <name type="scientific">Exserohilum turcicum (strain 28A)</name>
    <name type="common">Northern leaf blight fungus</name>
    <name type="synonym">Setosphaeria turcica</name>
    <dbReference type="NCBI Taxonomy" id="671987"/>
    <lineage>
        <taxon>Eukaryota</taxon>
        <taxon>Fungi</taxon>
        <taxon>Dikarya</taxon>
        <taxon>Ascomycota</taxon>
        <taxon>Pezizomycotina</taxon>
        <taxon>Dothideomycetes</taxon>
        <taxon>Pleosporomycetidae</taxon>
        <taxon>Pleosporales</taxon>
        <taxon>Pleosporineae</taxon>
        <taxon>Pleosporaceae</taxon>
        <taxon>Exserohilum</taxon>
    </lineage>
</organism>
<feature type="region of interest" description="Disordered" evidence="1">
    <location>
        <begin position="1"/>
        <end position="43"/>
    </location>
</feature>
<dbReference type="OrthoDB" id="3789648at2759"/>
<dbReference type="Proteomes" id="UP000016935">
    <property type="component" value="Unassembled WGS sequence"/>
</dbReference>
<accession>R0KER9</accession>
<protein>
    <submittedName>
        <fullName evidence="2">Uncharacterized protein</fullName>
    </submittedName>
</protein>
<reference evidence="2 3" key="2">
    <citation type="journal article" date="2013" name="PLoS Genet.">
        <title>Comparative genome structure, secondary metabolite, and effector coding capacity across Cochliobolus pathogens.</title>
        <authorList>
            <person name="Condon B.J."/>
            <person name="Leng Y."/>
            <person name="Wu D."/>
            <person name="Bushley K.E."/>
            <person name="Ohm R.A."/>
            <person name="Otillar R."/>
            <person name="Martin J."/>
            <person name="Schackwitz W."/>
            <person name="Grimwood J."/>
            <person name="MohdZainudin N."/>
            <person name="Xue C."/>
            <person name="Wang R."/>
            <person name="Manning V.A."/>
            <person name="Dhillon B."/>
            <person name="Tu Z.J."/>
            <person name="Steffenson B.J."/>
            <person name="Salamov A."/>
            <person name="Sun H."/>
            <person name="Lowry S."/>
            <person name="LaButti K."/>
            <person name="Han J."/>
            <person name="Copeland A."/>
            <person name="Lindquist E."/>
            <person name="Barry K."/>
            <person name="Schmutz J."/>
            <person name="Baker S.E."/>
            <person name="Ciuffetti L.M."/>
            <person name="Grigoriev I.V."/>
            <person name="Zhong S."/>
            <person name="Turgeon B.G."/>
        </authorList>
    </citation>
    <scope>NUCLEOTIDE SEQUENCE [LARGE SCALE GENOMIC DNA]</scope>
    <source>
        <strain evidence="3">28A</strain>
    </source>
</reference>
<dbReference type="AlphaFoldDB" id="R0KER9"/>
<name>R0KER9_EXST2</name>
<feature type="compositionally biased region" description="Basic and acidic residues" evidence="1">
    <location>
        <begin position="493"/>
        <end position="506"/>
    </location>
</feature>
<feature type="compositionally biased region" description="Polar residues" evidence="1">
    <location>
        <begin position="477"/>
        <end position="492"/>
    </location>
</feature>
<feature type="compositionally biased region" description="Acidic residues" evidence="1">
    <location>
        <begin position="1"/>
        <end position="11"/>
    </location>
</feature>
<keyword evidence="3" id="KW-1185">Reference proteome</keyword>
<gene>
    <name evidence="2" type="ORF">SETTUDRAFT_18056</name>
</gene>
<proteinExistence type="predicted"/>
<evidence type="ECO:0000313" key="3">
    <source>
        <dbReference type="Proteomes" id="UP000016935"/>
    </source>
</evidence>
<feature type="region of interest" description="Disordered" evidence="1">
    <location>
        <begin position="430"/>
        <end position="506"/>
    </location>
</feature>
<sequence>MSSVTDADEVAAEAAETDTTSACGFERADSVVDGDDEKEEDWKRRFRDTSVSESAVQQRSAPLTLLDECDYAEVLFDAEIPGMVETEERFCWDTRIARPRYDQVSVPYCAREEMVATELLPESEMEVVPVVAGDGAGNEVVEMLGKLALRPVQRTPDTEVEYGLRREGRQLTYTLLSAPETASGLQQQDYPAVKQLERRHEYAEPEQLECDWIPHVPGSQFLPGIEHLTNINVRSAFITYDRDVEALYDDSVSFLDDYYKDWYNCLNKNLDTLRLPGENFLLAENEAEFGLSLQRPTAQCVFDLIDQLVHADVLDQDGMAEEIPTTSWDEFDEFVDTEPEESGRDTRGMTAEELDRIFLDEYHAVYSSPSSTASEPFNSSDEDDVLEIGEMHLDTAYASHPSSLQHYMDTGTQQRIAYIALDQLLAVPSENEPDMHPAMVPRDIDGQDDLRSDAGFSSTSYLKSNPHYHATPLNIPRVSTRSSSPISASQQGRRPEISHPENEARK</sequence>
<dbReference type="GeneID" id="19401772"/>